<keyword evidence="4" id="KW-0587">Phenylpropanoid metabolism</keyword>
<dbReference type="InterPro" id="IPR025110">
    <property type="entry name" value="AMP-bd_C"/>
</dbReference>
<gene>
    <name evidence="7" type="ORF">OLC1_LOCUS14371</name>
</gene>
<dbReference type="Pfam" id="PF13193">
    <property type="entry name" value="AMP-binding_C"/>
    <property type="match status" value="1"/>
</dbReference>
<dbReference type="Pfam" id="PF00501">
    <property type="entry name" value="AMP-binding"/>
    <property type="match status" value="1"/>
</dbReference>
<dbReference type="SUPFAM" id="SSF56801">
    <property type="entry name" value="Acetyl-CoA synthetase-like"/>
    <property type="match status" value="1"/>
</dbReference>
<dbReference type="AlphaFoldDB" id="A0AAV1DD85"/>
<proteinExistence type="inferred from homology"/>
<evidence type="ECO:0000313" key="7">
    <source>
        <dbReference type="EMBL" id="CAI9105740.1"/>
    </source>
</evidence>
<dbReference type="InterPro" id="IPR020845">
    <property type="entry name" value="AMP-binding_CS"/>
</dbReference>
<evidence type="ECO:0000256" key="4">
    <source>
        <dbReference type="ARBA" id="ARBA00023051"/>
    </source>
</evidence>
<evidence type="ECO:0000256" key="1">
    <source>
        <dbReference type="ARBA" id="ARBA00004930"/>
    </source>
</evidence>
<sequence length="533" mass="58475">MDSLRKCQANYTPLTPIHFLKRAASVYADRTSIIYGDNVRFTWKETYQRCRRLASSLKSLNIVKDSVVSVLAPNIPAIYEMHFAVPMAGAVLNPINSRLDAKTIANILKHSEAKLLFVDFQFVPVATEALGILQNLNRTSMMVVDMPRVIVIDNLGSPTGVRLHGGLEDEGEEYEELVRRGNPGYVPDELEDEWDSITLSYTSGTTSTPKGVVCSHRGAYLTALSLILGWEMGKTPVYLWTLPMFHCSGWSFTWGIAARGGTNVCIRNPTVQAMYEAISRHGVTHMCCAPIILSILLEAKPNERVAINNPVQVLTGGAPQPPALVGKMEALGFSVVHGYGLTEATGTALVCEWQESWKDLGANDQAAQLKSRQGVGILSLADVDVVKDLDKLESVARDGKTMGEVVLRGSGLMKGYLKDNGSDRESISQREMVRDGLEIESVIYKHPCVAEASVVAMPHPKWGESPCAFVKLMKDTSAMSSIGEEEIISHCKQNLPGFMAPKMVSFVEELPKTSTGKIQKLQLREMARSFVIS</sequence>
<protein>
    <submittedName>
        <fullName evidence="7">OLC1v1004739C1</fullName>
    </submittedName>
</protein>
<evidence type="ECO:0000259" key="6">
    <source>
        <dbReference type="Pfam" id="PF13193"/>
    </source>
</evidence>
<dbReference type="Gene3D" id="3.30.300.30">
    <property type="match status" value="1"/>
</dbReference>
<dbReference type="PROSITE" id="PS00455">
    <property type="entry name" value="AMP_BINDING"/>
    <property type="match status" value="1"/>
</dbReference>
<dbReference type="GO" id="GO:0009698">
    <property type="term" value="P:phenylpropanoid metabolic process"/>
    <property type="evidence" value="ECO:0007669"/>
    <property type="project" value="UniProtKB-KW"/>
</dbReference>
<evidence type="ECO:0000259" key="5">
    <source>
        <dbReference type="Pfam" id="PF00501"/>
    </source>
</evidence>
<organism evidence="7 8">
    <name type="scientific">Oldenlandia corymbosa var. corymbosa</name>
    <dbReference type="NCBI Taxonomy" id="529605"/>
    <lineage>
        <taxon>Eukaryota</taxon>
        <taxon>Viridiplantae</taxon>
        <taxon>Streptophyta</taxon>
        <taxon>Embryophyta</taxon>
        <taxon>Tracheophyta</taxon>
        <taxon>Spermatophyta</taxon>
        <taxon>Magnoliopsida</taxon>
        <taxon>eudicotyledons</taxon>
        <taxon>Gunneridae</taxon>
        <taxon>Pentapetalae</taxon>
        <taxon>asterids</taxon>
        <taxon>lamiids</taxon>
        <taxon>Gentianales</taxon>
        <taxon>Rubiaceae</taxon>
        <taxon>Rubioideae</taxon>
        <taxon>Spermacoceae</taxon>
        <taxon>Hedyotis-Oldenlandia complex</taxon>
        <taxon>Oldenlandia</taxon>
    </lineage>
</organism>
<feature type="domain" description="AMP-binding enzyme C-terminal" evidence="6">
    <location>
        <begin position="438"/>
        <end position="517"/>
    </location>
</feature>
<name>A0AAV1DD85_OLDCO</name>
<dbReference type="InterPro" id="IPR045851">
    <property type="entry name" value="AMP-bd_C_sf"/>
</dbReference>
<keyword evidence="8" id="KW-1185">Reference proteome</keyword>
<dbReference type="InterPro" id="IPR042099">
    <property type="entry name" value="ANL_N_sf"/>
</dbReference>
<dbReference type="PANTHER" id="PTHR43859">
    <property type="entry name" value="ACYL-ACTIVATING ENZYME"/>
    <property type="match status" value="1"/>
</dbReference>
<dbReference type="InterPro" id="IPR000873">
    <property type="entry name" value="AMP-dep_synth/lig_dom"/>
</dbReference>
<dbReference type="Gene3D" id="3.40.50.12780">
    <property type="entry name" value="N-terminal domain of ligase-like"/>
    <property type="match status" value="1"/>
</dbReference>
<dbReference type="Proteomes" id="UP001161247">
    <property type="component" value="Chromosome 5"/>
</dbReference>
<evidence type="ECO:0000313" key="8">
    <source>
        <dbReference type="Proteomes" id="UP001161247"/>
    </source>
</evidence>
<feature type="domain" description="AMP-dependent synthetase/ligase" evidence="5">
    <location>
        <begin position="21"/>
        <end position="417"/>
    </location>
</feature>
<evidence type="ECO:0000256" key="2">
    <source>
        <dbReference type="ARBA" id="ARBA00006432"/>
    </source>
</evidence>
<dbReference type="PANTHER" id="PTHR43859:SF2">
    <property type="entry name" value="BUTYRATE--COA LIGASE AAE11, PEROXISOMAL"/>
    <property type="match status" value="1"/>
</dbReference>
<comment type="pathway">
    <text evidence="1">Phytoalexin biosynthesis; 3,4',5-trihydroxystilbene biosynthesis; 3,4',5-trihydroxystilbene from trans-4-coumarate: step 1/2.</text>
</comment>
<keyword evidence="3" id="KW-0436">Ligase</keyword>
<comment type="similarity">
    <text evidence="2">Belongs to the ATP-dependent AMP-binding enzyme family.</text>
</comment>
<reference evidence="7" key="1">
    <citation type="submission" date="2023-03" db="EMBL/GenBank/DDBJ databases">
        <authorList>
            <person name="Julca I."/>
        </authorList>
    </citation>
    <scope>NUCLEOTIDE SEQUENCE</scope>
</reference>
<dbReference type="EMBL" id="OX459122">
    <property type="protein sequence ID" value="CAI9105740.1"/>
    <property type="molecule type" value="Genomic_DNA"/>
</dbReference>
<evidence type="ECO:0000256" key="3">
    <source>
        <dbReference type="ARBA" id="ARBA00022598"/>
    </source>
</evidence>
<dbReference type="GO" id="GO:0016874">
    <property type="term" value="F:ligase activity"/>
    <property type="evidence" value="ECO:0007669"/>
    <property type="project" value="UniProtKB-KW"/>
</dbReference>
<accession>A0AAV1DD85</accession>